<evidence type="ECO:0000256" key="1">
    <source>
        <dbReference type="ARBA" id="ARBA00010088"/>
    </source>
</evidence>
<dbReference type="EMBL" id="JH767561">
    <property type="protein sequence ID" value="EON63030.1"/>
    <property type="molecule type" value="Genomic_DNA"/>
</dbReference>
<comment type="similarity">
    <text evidence="1">Belongs to the peptidase S33 family.</text>
</comment>
<dbReference type="OMA" id="TTYSMHV"/>
<dbReference type="InterPro" id="IPR016292">
    <property type="entry name" value="Epoxide_hydrolase"/>
</dbReference>
<evidence type="ECO:0000313" key="4">
    <source>
        <dbReference type="EMBL" id="EON63030.1"/>
    </source>
</evidence>
<dbReference type="eggNOG" id="KOG2565">
    <property type="taxonomic scope" value="Eukaryota"/>
</dbReference>
<evidence type="ECO:0000256" key="2">
    <source>
        <dbReference type="ARBA" id="ARBA00022801"/>
    </source>
</evidence>
<keyword evidence="2" id="KW-0378">Hydrolase</keyword>
<gene>
    <name evidence="4" type="ORF">W97_02256</name>
</gene>
<sequence>MHVSSRYLDLTRQKLELTRLPRELQLPQHRKWQYGTPKAALEPLVDFWLEHYDWRAQESHYNSTLPQWRTTVTPSGPDGEEAVHTPLRVHFVHKASQHPNAIPLLFVHGWPGSFLEVSKVIDALTEPTTASAANPFRDAGNHGETRVRAFHVVAPSIPGFGFSDASMDEGFGLKETAEMFDVLMKRLGYNKYVAHGADGGFKVCRMLALKNPESCLAVHTSSSKLPMPALRRRPLEWLKYHTARLTGARAPWLRFGYTPTDMLPIRHSSYEREFLVTDTSSSMPSVRYAQRPQTTAYALCDSPVGLLASMLDVLYTSSDAYTWTPREIINWTMMQWLPGPEAGLRWLRQVQADTSFLWDDYSAVPLGISQFKTSGETSSPPVWAAAFQNLKWVKRHERFARCPAWDAPEQLVLDIRDFVREMIYGRHVNFEIHANEVQPLELTDADAGRPQ</sequence>
<protein>
    <recommendedName>
        <fullName evidence="3">Epoxide hydrolase N-terminal domain-containing protein</fullName>
    </recommendedName>
</protein>
<dbReference type="InterPro" id="IPR029058">
    <property type="entry name" value="AB_hydrolase_fold"/>
</dbReference>
<dbReference type="PIRSF" id="PIRSF001112">
    <property type="entry name" value="Epoxide_hydrolase"/>
    <property type="match status" value="1"/>
</dbReference>
<dbReference type="GO" id="GO:0097176">
    <property type="term" value="P:epoxide metabolic process"/>
    <property type="evidence" value="ECO:0007669"/>
    <property type="project" value="TreeGrafter"/>
</dbReference>
<dbReference type="Gene3D" id="3.40.50.1820">
    <property type="entry name" value="alpha/beta hydrolase"/>
    <property type="match status" value="1"/>
</dbReference>
<proteinExistence type="inferred from homology"/>
<dbReference type="GO" id="GO:0004301">
    <property type="term" value="F:epoxide hydrolase activity"/>
    <property type="evidence" value="ECO:0007669"/>
    <property type="project" value="TreeGrafter"/>
</dbReference>
<dbReference type="InterPro" id="IPR010497">
    <property type="entry name" value="Epoxide_hydro_N"/>
</dbReference>
<dbReference type="Pfam" id="PF06441">
    <property type="entry name" value="EHN"/>
    <property type="match status" value="1"/>
</dbReference>
<feature type="domain" description="Epoxide hydrolase N-terminal" evidence="3">
    <location>
        <begin position="1"/>
        <end position="117"/>
    </location>
</feature>
<evidence type="ECO:0000313" key="5">
    <source>
        <dbReference type="Proteomes" id="UP000016924"/>
    </source>
</evidence>
<name>R7YM95_CONA1</name>
<dbReference type="PANTHER" id="PTHR21661:SF71">
    <property type="entry name" value="EPOXIDE HYDROLASE N-TERMINAL DOMAIN-CONTAINING PROTEIN"/>
    <property type="match status" value="1"/>
</dbReference>
<reference evidence="5" key="1">
    <citation type="submission" date="2012-06" db="EMBL/GenBank/DDBJ databases">
        <title>The genome sequence of Coniosporium apollinis CBS 100218.</title>
        <authorList>
            <consortium name="The Broad Institute Genome Sequencing Platform"/>
            <person name="Cuomo C."/>
            <person name="Gorbushina A."/>
            <person name="Noack S."/>
            <person name="Walker B."/>
            <person name="Young S.K."/>
            <person name="Zeng Q."/>
            <person name="Gargeya S."/>
            <person name="Fitzgerald M."/>
            <person name="Haas B."/>
            <person name="Abouelleil A."/>
            <person name="Alvarado L."/>
            <person name="Arachchi H.M."/>
            <person name="Berlin A.M."/>
            <person name="Chapman S.B."/>
            <person name="Goldberg J."/>
            <person name="Griggs A."/>
            <person name="Gujja S."/>
            <person name="Hansen M."/>
            <person name="Howarth C."/>
            <person name="Imamovic A."/>
            <person name="Larimer J."/>
            <person name="McCowan C."/>
            <person name="Montmayeur A."/>
            <person name="Murphy C."/>
            <person name="Neiman D."/>
            <person name="Pearson M."/>
            <person name="Priest M."/>
            <person name="Roberts A."/>
            <person name="Saif S."/>
            <person name="Shea T."/>
            <person name="Sisk P."/>
            <person name="Sykes S."/>
            <person name="Wortman J."/>
            <person name="Nusbaum C."/>
            <person name="Birren B."/>
        </authorList>
    </citation>
    <scope>NUCLEOTIDE SEQUENCE [LARGE SCALE GENOMIC DNA]</scope>
    <source>
        <strain evidence="5">CBS 100218</strain>
    </source>
</reference>
<dbReference type="OrthoDB" id="7130006at2759"/>
<accession>R7YM95</accession>
<dbReference type="HOGENOM" id="CLU_019414_5_0_1"/>
<dbReference type="RefSeq" id="XP_007778347.1">
    <property type="nucleotide sequence ID" value="XM_007780157.1"/>
</dbReference>
<dbReference type="Proteomes" id="UP000016924">
    <property type="component" value="Unassembled WGS sequence"/>
</dbReference>
<evidence type="ECO:0000259" key="3">
    <source>
        <dbReference type="Pfam" id="PF06441"/>
    </source>
</evidence>
<dbReference type="SUPFAM" id="SSF53474">
    <property type="entry name" value="alpha/beta-Hydrolases"/>
    <property type="match status" value="1"/>
</dbReference>
<dbReference type="GeneID" id="19899567"/>
<dbReference type="AlphaFoldDB" id="R7YM95"/>
<organism evidence="4 5">
    <name type="scientific">Coniosporium apollinis (strain CBS 100218)</name>
    <name type="common">Rock-inhabiting black yeast</name>
    <dbReference type="NCBI Taxonomy" id="1168221"/>
    <lineage>
        <taxon>Eukaryota</taxon>
        <taxon>Fungi</taxon>
        <taxon>Dikarya</taxon>
        <taxon>Ascomycota</taxon>
        <taxon>Pezizomycotina</taxon>
        <taxon>Dothideomycetes</taxon>
        <taxon>Dothideomycetes incertae sedis</taxon>
        <taxon>Coniosporium</taxon>
    </lineage>
</organism>
<dbReference type="STRING" id="1168221.R7YM95"/>
<keyword evidence="5" id="KW-1185">Reference proteome</keyword>
<dbReference type="PANTHER" id="PTHR21661">
    <property type="entry name" value="EPOXIDE HYDROLASE 1-RELATED"/>
    <property type="match status" value="1"/>
</dbReference>